<dbReference type="STRING" id="406100.SAMN04488052_11272"/>
<dbReference type="SUPFAM" id="SSF52540">
    <property type="entry name" value="P-loop containing nucleoside triphosphate hydrolases"/>
    <property type="match status" value="1"/>
</dbReference>
<dbReference type="RefSeq" id="WP_091646090.1">
    <property type="nucleotide sequence ID" value="NZ_FOEG01000012.1"/>
</dbReference>
<name>A0A1H8VHP2_9GAMM</name>
<evidence type="ECO:0000313" key="1">
    <source>
        <dbReference type="EMBL" id="SEP14727.1"/>
    </source>
</evidence>
<protein>
    <recommendedName>
        <fullName evidence="3">Thymidylate kinase</fullName>
    </recommendedName>
</protein>
<keyword evidence="2" id="KW-1185">Reference proteome</keyword>
<sequence length="269" mass="30060">MTDGTPQVSVEFLGLPGAGKSTVEGLLVRELKRSMTVYDENALTRKALLRHIRQRERGRLKVGAFIAGRLLLRNVYAVTKYEVGAFNRFNLEHSALTSLIMEAASNDSVPLSRKEKICKLWFKFTSAWQLAKESGPPRDMTIWSEGFAQRGLSAIGMCPPERAFRLLDDYARMLPAPSCVIHVTAPIETLTDRMTKRSRGVPEPLRSMSNAERSAYLSQLETYVELLFSQLDPGTQRVTLDNHDGAVSGILGLAREVRERLHIQGQAES</sequence>
<dbReference type="Proteomes" id="UP000199657">
    <property type="component" value="Unassembled WGS sequence"/>
</dbReference>
<gene>
    <name evidence="1" type="ORF">SAMN04488052_11272</name>
</gene>
<organism evidence="1 2">
    <name type="scientific">Aquisalimonas asiatica</name>
    <dbReference type="NCBI Taxonomy" id="406100"/>
    <lineage>
        <taxon>Bacteria</taxon>
        <taxon>Pseudomonadati</taxon>
        <taxon>Pseudomonadota</taxon>
        <taxon>Gammaproteobacteria</taxon>
        <taxon>Chromatiales</taxon>
        <taxon>Ectothiorhodospiraceae</taxon>
        <taxon>Aquisalimonas</taxon>
    </lineage>
</organism>
<dbReference type="Gene3D" id="3.40.50.300">
    <property type="entry name" value="P-loop containing nucleotide triphosphate hydrolases"/>
    <property type="match status" value="1"/>
</dbReference>
<evidence type="ECO:0000313" key="2">
    <source>
        <dbReference type="Proteomes" id="UP000199657"/>
    </source>
</evidence>
<proteinExistence type="predicted"/>
<dbReference type="AlphaFoldDB" id="A0A1H8VHP2"/>
<dbReference type="OrthoDB" id="5787185at2"/>
<accession>A0A1H8VHP2</accession>
<evidence type="ECO:0008006" key="3">
    <source>
        <dbReference type="Google" id="ProtNLM"/>
    </source>
</evidence>
<reference evidence="1 2" key="1">
    <citation type="submission" date="2016-10" db="EMBL/GenBank/DDBJ databases">
        <authorList>
            <person name="de Groot N.N."/>
        </authorList>
    </citation>
    <scope>NUCLEOTIDE SEQUENCE [LARGE SCALE GENOMIC DNA]</scope>
    <source>
        <strain evidence="1 2">CGMCC 1.6291</strain>
    </source>
</reference>
<dbReference type="EMBL" id="FOEG01000012">
    <property type="protein sequence ID" value="SEP14727.1"/>
    <property type="molecule type" value="Genomic_DNA"/>
</dbReference>
<dbReference type="InterPro" id="IPR027417">
    <property type="entry name" value="P-loop_NTPase"/>
</dbReference>